<dbReference type="Proteomes" id="UP001239111">
    <property type="component" value="Chromosome 4"/>
</dbReference>
<proteinExistence type="predicted"/>
<accession>A0ACC2N3R4</accession>
<gene>
    <name evidence="1" type="ORF">QAD02_007492</name>
</gene>
<reference evidence="1" key="1">
    <citation type="submission" date="2023-04" db="EMBL/GenBank/DDBJ databases">
        <title>A chromosome-level genome assembly of the parasitoid wasp Eretmocerus hayati.</title>
        <authorList>
            <person name="Zhong Y."/>
            <person name="Liu S."/>
            <person name="Liu Y."/>
        </authorList>
    </citation>
    <scope>NUCLEOTIDE SEQUENCE</scope>
    <source>
        <strain evidence="1">ZJU_SS_LIU_2023</strain>
    </source>
</reference>
<comment type="caution">
    <text evidence="1">The sequence shown here is derived from an EMBL/GenBank/DDBJ whole genome shotgun (WGS) entry which is preliminary data.</text>
</comment>
<sequence>MLVGNVLLDRLSTSSSENYTPEDEENMATDSESDPDDDCDSDLDTIESLSRPEGYESAQSFENEEIYTSDKDLNPTIAIEPFDQISVEILSRGDENENDLGQTNIKKRKCQVNEKLTRRRFEDPEKWKKNLNKIAVNRRLEHRSLDTGETIPGRMMRGG</sequence>
<evidence type="ECO:0000313" key="1">
    <source>
        <dbReference type="EMBL" id="KAJ8665830.1"/>
    </source>
</evidence>
<evidence type="ECO:0000313" key="2">
    <source>
        <dbReference type="Proteomes" id="UP001239111"/>
    </source>
</evidence>
<keyword evidence="2" id="KW-1185">Reference proteome</keyword>
<organism evidence="1 2">
    <name type="scientific">Eretmocerus hayati</name>
    <dbReference type="NCBI Taxonomy" id="131215"/>
    <lineage>
        <taxon>Eukaryota</taxon>
        <taxon>Metazoa</taxon>
        <taxon>Ecdysozoa</taxon>
        <taxon>Arthropoda</taxon>
        <taxon>Hexapoda</taxon>
        <taxon>Insecta</taxon>
        <taxon>Pterygota</taxon>
        <taxon>Neoptera</taxon>
        <taxon>Endopterygota</taxon>
        <taxon>Hymenoptera</taxon>
        <taxon>Apocrita</taxon>
        <taxon>Proctotrupomorpha</taxon>
        <taxon>Chalcidoidea</taxon>
        <taxon>Aphelinidae</taxon>
        <taxon>Aphelininae</taxon>
        <taxon>Eretmocerus</taxon>
    </lineage>
</organism>
<dbReference type="EMBL" id="CM056744">
    <property type="protein sequence ID" value="KAJ8665830.1"/>
    <property type="molecule type" value="Genomic_DNA"/>
</dbReference>
<protein>
    <submittedName>
        <fullName evidence="1">Uncharacterized protein</fullName>
    </submittedName>
</protein>
<name>A0ACC2N3R4_9HYME</name>